<reference evidence="1" key="1">
    <citation type="submission" date="2018-05" db="EMBL/GenBank/DDBJ databases">
        <authorList>
            <person name="Lanie J.A."/>
            <person name="Ng W.-L."/>
            <person name="Kazmierczak K.M."/>
            <person name="Andrzejewski T.M."/>
            <person name="Davidsen T.M."/>
            <person name="Wayne K.J."/>
            <person name="Tettelin H."/>
            <person name="Glass J.I."/>
            <person name="Rusch D."/>
            <person name="Podicherti R."/>
            <person name="Tsui H.-C.T."/>
            <person name="Winkler M.E."/>
        </authorList>
    </citation>
    <scope>NUCLEOTIDE SEQUENCE</scope>
</reference>
<proteinExistence type="predicted"/>
<protein>
    <submittedName>
        <fullName evidence="1">Uncharacterized protein</fullName>
    </submittedName>
</protein>
<gene>
    <name evidence="1" type="ORF">METZ01_LOCUS426608</name>
</gene>
<organism evidence="1">
    <name type="scientific">marine metagenome</name>
    <dbReference type="NCBI Taxonomy" id="408172"/>
    <lineage>
        <taxon>unclassified sequences</taxon>
        <taxon>metagenomes</taxon>
        <taxon>ecological metagenomes</taxon>
    </lineage>
</organism>
<dbReference type="EMBL" id="UINC01169954">
    <property type="protein sequence ID" value="SVD73754.1"/>
    <property type="molecule type" value="Genomic_DNA"/>
</dbReference>
<name>A0A382XSB3_9ZZZZ</name>
<accession>A0A382XSB3</accession>
<sequence>MFELSTSKEISAVLFDAADCEQGSKTKIYGN</sequence>
<dbReference type="AlphaFoldDB" id="A0A382XSB3"/>
<evidence type="ECO:0000313" key="1">
    <source>
        <dbReference type="EMBL" id="SVD73754.1"/>
    </source>
</evidence>